<dbReference type="Pfam" id="PF00005">
    <property type="entry name" value="ABC_tran"/>
    <property type="match status" value="1"/>
</dbReference>
<organism evidence="6 7">
    <name type="scientific">Compostimonas suwonensis</name>
    <dbReference type="NCBI Taxonomy" id="1048394"/>
    <lineage>
        <taxon>Bacteria</taxon>
        <taxon>Bacillati</taxon>
        <taxon>Actinomycetota</taxon>
        <taxon>Actinomycetes</taxon>
        <taxon>Micrococcales</taxon>
        <taxon>Microbacteriaceae</taxon>
        <taxon>Compostimonas</taxon>
    </lineage>
</organism>
<dbReference type="SMART" id="SM00382">
    <property type="entry name" value="AAA"/>
    <property type="match status" value="1"/>
</dbReference>
<dbReference type="CDD" id="cd03293">
    <property type="entry name" value="ABC_NrtD_SsuB_transporters"/>
    <property type="match status" value="1"/>
</dbReference>
<dbReference type="RefSeq" id="WP_100344085.1">
    <property type="nucleotide sequence ID" value="NZ_PGFB01000002.1"/>
</dbReference>
<dbReference type="EC" id="7.6.2.9" evidence="4"/>
<gene>
    <name evidence="6" type="ORF">CLV54_1279</name>
</gene>
<evidence type="ECO:0000313" key="7">
    <source>
        <dbReference type="Proteomes" id="UP000230161"/>
    </source>
</evidence>
<evidence type="ECO:0000259" key="5">
    <source>
        <dbReference type="PROSITE" id="PS50893"/>
    </source>
</evidence>
<proteinExistence type="predicted"/>
<dbReference type="EMBL" id="PGFB01000002">
    <property type="protein sequence ID" value="PJJ63609.1"/>
    <property type="molecule type" value="Genomic_DNA"/>
</dbReference>
<evidence type="ECO:0000256" key="1">
    <source>
        <dbReference type="ARBA" id="ARBA00022448"/>
    </source>
</evidence>
<keyword evidence="1" id="KW-0813">Transport</keyword>
<dbReference type="PROSITE" id="PS00211">
    <property type="entry name" value="ABC_TRANSPORTER_1"/>
    <property type="match status" value="1"/>
</dbReference>
<dbReference type="PANTHER" id="PTHR42788">
    <property type="entry name" value="TAURINE IMPORT ATP-BINDING PROTEIN-RELATED"/>
    <property type="match status" value="1"/>
</dbReference>
<evidence type="ECO:0000256" key="2">
    <source>
        <dbReference type="ARBA" id="ARBA00022741"/>
    </source>
</evidence>
<keyword evidence="7" id="KW-1185">Reference proteome</keyword>
<evidence type="ECO:0000313" key="6">
    <source>
        <dbReference type="EMBL" id="PJJ63609.1"/>
    </source>
</evidence>
<protein>
    <recommendedName>
        <fullName evidence="4">ABC-type quaternary amine transporter</fullName>
        <ecNumber evidence="4">7.6.2.9</ecNumber>
    </recommendedName>
</protein>
<dbReference type="FunFam" id="3.40.50.300:FF:000425">
    <property type="entry name" value="Probable ABC transporter, ATP-binding subunit"/>
    <property type="match status" value="1"/>
</dbReference>
<reference evidence="6 7" key="1">
    <citation type="submission" date="2017-11" db="EMBL/GenBank/DDBJ databases">
        <title>Genomic Encyclopedia of Archaeal and Bacterial Type Strains, Phase II (KMG-II): From Individual Species to Whole Genera.</title>
        <authorList>
            <person name="Goeker M."/>
        </authorList>
    </citation>
    <scope>NUCLEOTIDE SEQUENCE [LARGE SCALE GENOMIC DNA]</scope>
    <source>
        <strain evidence="6 7">DSM 25625</strain>
    </source>
</reference>
<dbReference type="PROSITE" id="PS50893">
    <property type="entry name" value="ABC_TRANSPORTER_2"/>
    <property type="match status" value="1"/>
</dbReference>
<feature type="domain" description="ABC transporter" evidence="5">
    <location>
        <begin position="13"/>
        <end position="245"/>
    </location>
</feature>
<dbReference type="InterPro" id="IPR003439">
    <property type="entry name" value="ABC_transporter-like_ATP-bd"/>
</dbReference>
<evidence type="ECO:0000256" key="3">
    <source>
        <dbReference type="ARBA" id="ARBA00022840"/>
    </source>
</evidence>
<dbReference type="GO" id="GO:0016887">
    <property type="term" value="F:ATP hydrolysis activity"/>
    <property type="evidence" value="ECO:0007669"/>
    <property type="project" value="InterPro"/>
</dbReference>
<name>A0A2M9BZU0_9MICO</name>
<dbReference type="AlphaFoldDB" id="A0A2M9BZU0"/>
<dbReference type="SUPFAM" id="SSF52540">
    <property type="entry name" value="P-loop containing nucleoside triphosphate hydrolases"/>
    <property type="match status" value="1"/>
</dbReference>
<accession>A0A2M9BZU0</accession>
<keyword evidence="3 6" id="KW-0067">ATP-binding</keyword>
<dbReference type="GO" id="GO:0015418">
    <property type="term" value="F:ABC-type quaternary ammonium compound transporting activity"/>
    <property type="evidence" value="ECO:0007669"/>
    <property type="project" value="UniProtKB-EC"/>
</dbReference>
<dbReference type="Proteomes" id="UP000230161">
    <property type="component" value="Unassembled WGS sequence"/>
</dbReference>
<keyword evidence="2" id="KW-0547">Nucleotide-binding</keyword>
<dbReference type="PANTHER" id="PTHR42788:SF13">
    <property type="entry name" value="ALIPHATIC SULFONATES IMPORT ATP-BINDING PROTEIN SSUB"/>
    <property type="match status" value="1"/>
</dbReference>
<dbReference type="Gene3D" id="3.40.50.300">
    <property type="entry name" value="P-loop containing nucleotide triphosphate hydrolases"/>
    <property type="match status" value="1"/>
</dbReference>
<sequence>MTTQTIAKPVPAIEVAGVTKDYAVSGMEPTRALDEVSLDIQPGEFVSLIGPSGCGKTTLLRIIDGLEPTTSGQILIDGTVTAAPGPERAMVFQSFALLPWRTVRENIEFGLSVRGVAKGERGEIVDRYVSMIGLNGFEDRYPDQLSGGMQQRVGLARALAVNPQILLMDEPFGALDAQTRHLLQLDLERIWQDGKKSVVFVTHDMDEAVFLSDRIVIMSPRPGRIQEIIEVDLPRPRSDDSRRDPRFLELSAYVWEQLKSMIVRDGAQG</sequence>
<dbReference type="InterPro" id="IPR027417">
    <property type="entry name" value="P-loop_NTPase"/>
</dbReference>
<dbReference type="InterPro" id="IPR003593">
    <property type="entry name" value="AAA+_ATPase"/>
</dbReference>
<dbReference type="InterPro" id="IPR017871">
    <property type="entry name" value="ABC_transporter-like_CS"/>
</dbReference>
<evidence type="ECO:0000256" key="4">
    <source>
        <dbReference type="ARBA" id="ARBA00066388"/>
    </source>
</evidence>
<comment type="caution">
    <text evidence="6">The sequence shown here is derived from an EMBL/GenBank/DDBJ whole genome shotgun (WGS) entry which is preliminary data.</text>
</comment>
<dbReference type="OrthoDB" id="8773773at2"/>
<dbReference type="InterPro" id="IPR050166">
    <property type="entry name" value="ABC_transporter_ATP-bind"/>
</dbReference>
<dbReference type="GO" id="GO:0005524">
    <property type="term" value="F:ATP binding"/>
    <property type="evidence" value="ECO:0007669"/>
    <property type="project" value="UniProtKB-KW"/>
</dbReference>